<protein>
    <submittedName>
        <fullName evidence="1">Uncharacterized protein</fullName>
    </submittedName>
</protein>
<feature type="non-terminal residue" evidence="1">
    <location>
        <position position="1"/>
    </location>
</feature>
<name>X0WSI6_9ZZZZ</name>
<reference evidence="1" key="1">
    <citation type="journal article" date="2014" name="Front. Microbiol.">
        <title>High frequency of phylogenetically diverse reductive dehalogenase-homologous genes in deep subseafloor sedimentary metagenomes.</title>
        <authorList>
            <person name="Kawai M."/>
            <person name="Futagami T."/>
            <person name="Toyoda A."/>
            <person name="Takaki Y."/>
            <person name="Nishi S."/>
            <person name="Hori S."/>
            <person name="Arai W."/>
            <person name="Tsubouchi T."/>
            <person name="Morono Y."/>
            <person name="Uchiyama I."/>
            <person name="Ito T."/>
            <person name="Fujiyama A."/>
            <person name="Inagaki F."/>
            <person name="Takami H."/>
        </authorList>
    </citation>
    <scope>NUCLEOTIDE SEQUENCE</scope>
    <source>
        <strain evidence="1">Expedition CK06-06</strain>
    </source>
</reference>
<evidence type="ECO:0000313" key="1">
    <source>
        <dbReference type="EMBL" id="GAG26172.1"/>
    </source>
</evidence>
<organism evidence="1">
    <name type="scientific">marine sediment metagenome</name>
    <dbReference type="NCBI Taxonomy" id="412755"/>
    <lineage>
        <taxon>unclassified sequences</taxon>
        <taxon>metagenomes</taxon>
        <taxon>ecological metagenomes</taxon>
    </lineage>
</organism>
<gene>
    <name evidence="1" type="ORF">S01H1_55567</name>
</gene>
<accession>X0WSI6</accession>
<dbReference type="AlphaFoldDB" id="X0WSI6"/>
<dbReference type="EMBL" id="BARS01036128">
    <property type="protein sequence ID" value="GAG26172.1"/>
    <property type="molecule type" value="Genomic_DNA"/>
</dbReference>
<sequence length="61" mass="7190">SVGRYEKWMSVEWDKDEDIFKSATIIYGIGTLTKGLNIYNGEHPKFLANHPWRHIDDVRKI</sequence>
<comment type="caution">
    <text evidence="1">The sequence shown here is derived from an EMBL/GenBank/DDBJ whole genome shotgun (WGS) entry which is preliminary data.</text>
</comment>
<proteinExistence type="predicted"/>